<evidence type="ECO:0000256" key="2">
    <source>
        <dbReference type="ARBA" id="ARBA00023125"/>
    </source>
</evidence>
<dbReference type="STRING" id="700598.Niako_0142"/>
<accession>G8TKA9</accession>
<dbReference type="KEGG" id="nko:Niako_0142"/>
<dbReference type="InterPro" id="IPR018060">
    <property type="entry name" value="HTH_AraC"/>
</dbReference>
<dbReference type="PANTHER" id="PTHR46796">
    <property type="entry name" value="HTH-TYPE TRANSCRIPTIONAL ACTIVATOR RHAS-RELATED"/>
    <property type="match status" value="1"/>
</dbReference>
<dbReference type="Proteomes" id="UP000005438">
    <property type="component" value="Chromosome"/>
</dbReference>
<feature type="domain" description="HTH araC/xylS-type" evidence="4">
    <location>
        <begin position="156"/>
        <end position="251"/>
    </location>
</feature>
<dbReference type="InterPro" id="IPR046532">
    <property type="entry name" value="DUF6597"/>
</dbReference>
<organism evidence="5 6">
    <name type="scientific">Niastella koreensis (strain DSM 17620 / KACC 11465 / NBRC 106392 / GR20-10)</name>
    <dbReference type="NCBI Taxonomy" id="700598"/>
    <lineage>
        <taxon>Bacteria</taxon>
        <taxon>Pseudomonadati</taxon>
        <taxon>Bacteroidota</taxon>
        <taxon>Chitinophagia</taxon>
        <taxon>Chitinophagales</taxon>
        <taxon>Chitinophagaceae</taxon>
        <taxon>Niastella</taxon>
    </lineage>
</organism>
<dbReference type="eggNOG" id="COG2207">
    <property type="taxonomic scope" value="Bacteria"/>
</dbReference>
<dbReference type="Gene3D" id="1.10.10.60">
    <property type="entry name" value="Homeodomain-like"/>
    <property type="match status" value="1"/>
</dbReference>
<keyword evidence="3" id="KW-0804">Transcription</keyword>
<dbReference type="GO" id="GO:0003700">
    <property type="term" value="F:DNA-binding transcription factor activity"/>
    <property type="evidence" value="ECO:0007669"/>
    <property type="project" value="InterPro"/>
</dbReference>
<dbReference type="Pfam" id="PF20240">
    <property type="entry name" value="DUF6597"/>
    <property type="match status" value="1"/>
</dbReference>
<dbReference type="InterPro" id="IPR050204">
    <property type="entry name" value="AraC_XylS_family_regulators"/>
</dbReference>
<dbReference type="PATRIC" id="fig|700598.3.peg.149"/>
<evidence type="ECO:0000259" key="4">
    <source>
        <dbReference type="PROSITE" id="PS01124"/>
    </source>
</evidence>
<protein>
    <submittedName>
        <fullName evidence="5">Helix-turn-helix, AraC domain protein</fullName>
    </submittedName>
</protein>
<dbReference type="GO" id="GO:0043565">
    <property type="term" value="F:sequence-specific DNA binding"/>
    <property type="evidence" value="ECO:0007669"/>
    <property type="project" value="InterPro"/>
</dbReference>
<dbReference type="PROSITE" id="PS01124">
    <property type="entry name" value="HTH_ARAC_FAMILY_2"/>
    <property type="match status" value="1"/>
</dbReference>
<dbReference type="HOGENOM" id="CLU_066193_1_0_10"/>
<dbReference type="AlphaFoldDB" id="G8TKA9"/>
<keyword evidence="2" id="KW-0238">DNA-binding</keyword>
<dbReference type="PANTHER" id="PTHR46796:SF15">
    <property type="entry name" value="BLL1074 PROTEIN"/>
    <property type="match status" value="1"/>
</dbReference>
<gene>
    <name evidence="5" type="ordered locus">Niako_0142</name>
</gene>
<name>G8TKA9_NIAKG</name>
<evidence type="ECO:0000256" key="3">
    <source>
        <dbReference type="ARBA" id="ARBA00023163"/>
    </source>
</evidence>
<evidence type="ECO:0000313" key="6">
    <source>
        <dbReference type="Proteomes" id="UP000005438"/>
    </source>
</evidence>
<evidence type="ECO:0000256" key="1">
    <source>
        <dbReference type="ARBA" id="ARBA00023015"/>
    </source>
</evidence>
<dbReference type="EMBL" id="CP003178">
    <property type="protein sequence ID" value="AEV96543.1"/>
    <property type="molecule type" value="Genomic_DNA"/>
</dbReference>
<reference evidence="5 6" key="1">
    <citation type="submission" date="2011-12" db="EMBL/GenBank/DDBJ databases">
        <title>The complete genome of Niastella koreensis GR20-10.</title>
        <authorList>
            <consortium name="US DOE Joint Genome Institute (JGI-PGF)"/>
            <person name="Lucas S."/>
            <person name="Han J."/>
            <person name="Lapidus A."/>
            <person name="Bruce D."/>
            <person name="Goodwin L."/>
            <person name="Pitluck S."/>
            <person name="Peters L."/>
            <person name="Kyrpides N."/>
            <person name="Mavromatis K."/>
            <person name="Ivanova N."/>
            <person name="Mikhailova N."/>
            <person name="Davenport K."/>
            <person name="Saunders E."/>
            <person name="Detter J.C."/>
            <person name="Tapia R."/>
            <person name="Han C."/>
            <person name="Land M."/>
            <person name="Hauser L."/>
            <person name="Markowitz V."/>
            <person name="Cheng J.-F."/>
            <person name="Hugenholtz P."/>
            <person name="Woyke T."/>
            <person name="Wu D."/>
            <person name="Tindall B."/>
            <person name="Pomrenke H."/>
            <person name="Brambilla E."/>
            <person name="Klenk H.-P."/>
            <person name="Eisen J.A."/>
        </authorList>
    </citation>
    <scope>NUCLEOTIDE SEQUENCE [LARGE SCALE GENOMIC DNA]</scope>
    <source>
        <strain evidence="6">DSM 17620 / KACC 11465 / NBRC 106392 / GR20-10</strain>
    </source>
</reference>
<dbReference type="SMART" id="SM00342">
    <property type="entry name" value="HTH_ARAC"/>
    <property type="match status" value="1"/>
</dbReference>
<keyword evidence="1" id="KW-0805">Transcription regulation</keyword>
<proteinExistence type="predicted"/>
<sequence>MLLILSNIFTFENVNQVAMSLIVEYVKPNPSISFFVESFWMLHNDSGEDMNVVIVPDGRIDLFFSRSATEPFHISLMGLSTQPEQPVIAAGTLIFAVSFNLPATEYIFHRTVEADNAAFLPIDFWGFSADDLTDFNQFCKKTAQKIQELLPAEIDNRKQQLFELLYASNGAITVKELAQKVFWSSRQMNRYFNQQYGISLKAYSDILRFRASFKHISEGKLFPEQNFADQSHFIKAVKKLSGVSPSALHRNKNGRFVQFSTLRSR</sequence>
<evidence type="ECO:0000313" key="5">
    <source>
        <dbReference type="EMBL" id="AEV96543.1"/>
    </source>
</evidence>